<proteinExistence type="predicted"/>
<sequence>MKLSVRISLVIWLLSLVISTVFAFLNYQFQLQQATQQYQELTARLAETANRTSAIAAYLADTELAQQVVDGLVDNDLVAAASINMPTENLLISAGDTSPRSQAINIDLKDPFTETEMVGRLTVIPNARFIQQQVTSSALQNAYLLIGLGLILAVAVGLFVRSKLTQPIKKLADALTLVDPSTPEFNSPIHIDYKQKDEISALARKTNGLIGALKQQFMSERELREATEELQRRFRLLFEQATAGIALLSNEGDITIGNPAFYQLFGEEVEGHNFANLFESPGLVKKQINMLSEDNADSQIDIDLTYLQKDEKRYLHCLFSSISDSRKAERNESQQLVEVIIYDITHRKTEEVKARYEADHDSLTGLLNRRSGSLQLSELLKTRQEKQSTFVLMMIDLDKFKPINDTYGHDVGDDVLQAISTRLLNNAEEEGGTAVNIRWGGDEFLIGLMLNDTNELSAYTEALIETISAPIEINEDLQVQVGASVGVIILEPEQQAILEALITRADELMYETKQQKAKRYTIVNYAVSSD</sequence>
<keyword evidence="4" id="KW-0808">Transferase</keyword>
<dbReference type="InterPro" id="IPR035965">
    <property type="entry name" value="PAS-like_dom_sf"/>
</dbReference>
<dbReference type="PROSITE" id="PS50887">
    <property type="entry name" value="GGDEF"/>
    <property type="match status" value="1"/>
</dbReference>
<feature type="transmembrane region" description="Helical" evidence="2">
    <location>
        <begin position="142"/>
        <end position="160"/>
    </location>
</feature>
<evidence type="ECO:0000256" key="2">
    <source>
        <dbReference type="SAM" id="Phobius"/>
    </source>
</evidence>
<name>A0AAW8R5G3_9ALTE</name>
<keyword evidence="4" id="KW-0548">Nucleotidyltransferase</keyword>
<dbReference type="SUPFAM" id="SSF55073">
    <property type="entry name" value="Nucleotide cyclase"/>
    <property type="match status" value="1"/>
</dbReference>
<dbReference type="InterPro" id="IPR000160">
    <property type="entry name" value="GGDEF_dom"/>
</dbReference>
<dbReference type="AlphaFoldDB" id="A0AAW8R5G3"/>
<evidence type="ECO:0000313" key="5">
    <source>
        <dbReference type="Proteomes" id="UP001249020"/>
    </source>
</evidence>
<keyword evidence="5" id="KW-1185">Reference proteome</keyword>
<dbReference type="NCBIfam" id="TIGR00254">
    <property type="entry name" value="GGDEF"/>
    <property type="match status" value="1"/>
</dbReference>
<dbReference type="EC" id="2.7.7.65" evidence="4"/>
<comment type="caution">
    <text evidence="4">The sequence shown here is derived from an EMBL/GenBank/DDBJ whole genome shotgun (WGS) entry which is preliminary data.</text>
</comment>
<keyword evidence="2" id="KW-0472">Membrane</keyword>
<dbReference type="CDD" id="cd01949">
    <property type="entry name" value="GGDEF"/>
    <property type="match status" value="1"/>
</dbReference>
<evidence type="ECO:0000256" key="1">
    <source>
        <dbReference type="SAM" id="Coils"/>
    </source>
</evidence>
<dbReference type="InterPro" id="IPR052155">
    <property type="entry name" value="Biofilm_reg_signaling"/>
</dbReference>
<dbReference type="Gene3D" id="3.30.70.270">
    <property type="match status" value="1"/>
</dbReference>
<dbReference type="InterPro" id="IPR029787">
    <property type="entry name" value="Nucleotide_cyclase"/>
</dbReference>
<dbReference type="SUPFAM" id="SSF55785">
    <property type="entry name" value="PYP-like sensor domain (PAS domain)"/>
    <property type="match status" value="1"/>
</dbReference>
<dbReference type="InterPro" id="IPR043128">
    <property type="entry name" value="Rev_trsase/Diguanyl_cyclase"/>
</dbReference>
<feature type="coiled-coil region" evidence="1">
    <location>
        <begin position="24"/>
        <end position="51"/>
    </location>
</feature>
<dbReference type="Gene3D" id="6.10.340.10">
    <property type="match status" value="1"/>
</dbReference>
<evidence type="ECO:0000313" key="4">
    <source>
        <dbReference type="EMBL" id="MDT0583694.1"/>
    </source>
</evidence>
<dbReference type="GO" id="GO:0052621">
    <property type="term" value="F:diguanylate cyclase activity"/>
    <property type="evidence" value="ECO:0007669"/>
    <property type="project" value="UniProtKB-EC"/>
</dbReference>
<reference evidence="4 5" key="1">
    <citation type="submission" date="2023-09" db="EMBL/GenBank/DDBJ databases">
        <authorList>
            <person name="Rey-Velasco X."/>
        </authorList>
    </citation>
    <scope>NUCLEOTIDE SEQUENCE [LARGE SCALE GENOMIC DNA]</scope>
    <source>
        <strain evidence="4 5">W409</strain>
    </source>
</reference>
<dbReference type="NCBIfam" id="TIGR00229">
    <property type="entry name" value="sensory_box"/>
    <property type="match status" value="1"/>
</dbReference>
<dbReference type="PANTHER" id="PTHR44757">
    <property type="entry name" value="DIGUANYLATE CYCLASE DGCP"/>
    <property type="match status" value="1"/>
</dbReference>
<dbReference type="Proteomes" id="UP001249020">
    <property type="component" value="Unassembled WGS sequence"/>
</dbReference>
<organism evidence="4 5">
    <name type="scientific">Brumicola blandensis</name>
    <dbReference type="NCBI Taxonomy" id="3075611"/>
    <lineage>
        <taxon>Bacteria</taxon>
        <taxon>Pseudomonadati</taxon>
        <taxon>Pseudomonadota</taxon>
        <taxon>Gammaproteobacteria</taxon>
        <taxon>Alteromonadales</taxon>
        <taxon>Alteromonadaceae</taxon>
        <taxon>Brumicola</taxon>
    </lineage>
</organism>
<feature type="domain" description="GGDEF" evidence="3">
    <location>
        <begin position="388"/>
        <end position="525"/>
    </location>
</feature>
<dbReference type="InterPro" id="IPR000014">
    <property type="entry name" value="PAS"/>
</dbReference>
<dbReference type="SMART" id="SM00267">
    <property type="entry name" value="GGDEF"/>
    <property type="match status" value="1"/>
</dbReference>
<protein>
    <submittedName>
        <fullName evidence="4">Sensor domain-containing diguanylate cyclase</fullName>
        <ecNumber evidence="4">2.7.7.65</ecNumber>
    </submittedName>
</protein>
<accession>A0AAW8R5G3</accession>
<evidence type="ECO:0000259" key="3">
    <source>
        <dbReference type="PROSITE" id="PS50887"/>
    </source>
</evidence>
<dbReference type="RefSeq" id="WP_311362463.1">
    <property type="nucleotide sequence ID" value="NZ_JAVRIE010000006.1"/>
</dbReference>
<keyword evidence="2" id="KW-0812">Transmembrane</keyword>
<dbReference type="PANTHER" id="PTHR44757:SF2">
    <property type="entry name" value="BIOFILM ARCHITECTURE MAINTENANCE PROTEIN MBAA"/>
    <property type="match status" value="1"/>
</dbReference>
<dbReference type="Pfam" id="PF00990">
    <property type="entry name" value="GGDEF"/>
    <property type="match status" value="1"/>
</dbReference>
<keyword evidence="2" id="KW-1133">Transmembrane helix</keyword>
<dbReference type="EMBL" id="JAVRIE010000006">
    <property type="protein sequence ID" value="MDT0583694.1"/>
    <property type="molecule type" value="Genomic_DNA"/>
</dbReference>
<gene>
    <name evidence="4" type="ORF">RM544_14185</name>
</gene>
<dbReference type="Pfam" id="PF13426">
    <property type="entry name" value="PAS_9"/>
    <property type="match status" value="1"/>
</dbReference>
<dbReference type="Gene3D" id="3.30.450.20">
    <property type="entry name" value="PAS domain"/>
    <property type="match status" value="1"/>
</dbReference>
<keyword evidence="1" id="KW-0175">Coiled coil</keyword>